<gene>
    <name evidence="1" type="ORF">BV25DRAFT_1912457</name>
</gene>
<protein>
    <submittedName>
        <fullName evidence="1">Uncharacterized protein</fullName>
    </submittedName>
</protein>
<sequence length="330" mass="37241">MSASILLNNTVSAIPASSAIPAFTKQVPNEIILMICEVSTLETLCRIRSSNKRLRQVVDRHLRESWNTVLKQYVDEAVPFRKLLRDTRSVISGSTALHFLLRGPDAPVDWQPKDLDIYCPLTTAADVVDYLIVHEGFRVEKTMASRDRSPNVHNEYSNGAIASVITMSTPKGLKVDIIAATRNSPLLPLTHFWGTLVTNYISADTLCVSYPRLTLRRFGLLNPTRKPALRAAVCVDKYMKRGFDFTRFGLGLYPPRHTPFTMRPLHCPHTFRTFHDAGCLRIHFDEPLLDRPLALFPTFDPMWRWGGAHCGDGCRATDTKRCIHLVGNIE</sequence>
<proteinExistence type="predicted"/>
<dbReference type="EMBL" id="MU277191">
    <property type="protein sequence ID" value="KAI0067133.1"/>
    <property type="molecule type" value="Genomic_DNA"/>
</dbReference>
<evidence type="ECO:0000313" key="2">
    <source>
        <dbReference type="Proteomes" id="UP000814140"/>
    </source>
</evidence>
<name>A0ACB8TFD3_9AGAM</name>
<evidence type="ECO:0000313" key="1">
    <source>
        <dbReference type="EMBL" id="KAI0067133.1"/>
    </source>
</evidence>
<reference evidence="1" key="2">
    <citation type="journal article" date="2022" name="New Phytol.">
        <title>Evolutionary transition to the ectomycorrhizal habit in the genomes of a hyperdiverse lineage of mushroom-forming fungi.</title>
        <authorList>
            <person name="Looney B."/>
            <person name="Miyauchi S."/>
            <person name="Morin E."/>
            <person name="Drula E."/>
            <person name="Courty P.E."/>
            <person name="Kohler A."/>
            <person name="Kuo A."/>
            <person name="LaButti K."/>
            <person name="Pangilinan J."/>
            <person name="Lipzen A."/>
            <person name="Riley R."/>
            <person name="Andreopoulos W."/>
            <person name="He G."/>
            <person name="Johnson J."/>
            <person name="Nolan M."/>
            <person name="Tritt A."/>
            <person name="Barry K.W."/>
            <person name="Grigoriev I.V."/>
            <person name="Nagy L.G."/>
            <person name="Hibbett D."/>
            <person name="Henrissat B."/>
            <person name="Matheny P.B."/>
            <person name="Labbe J."/>
            <person name="Martin F.M."/>
        </authorList>
    </citation>
    <scope>NUCLEOTIDE SEQUENCE</scope>
    <source>
        <strain evidence="1">HHB10654</strain>
    </source>
</reference>
<keyword evidence="2" id="KW-1185">Reference proteome</keyword>
<comment type="caution">
    <text evidence="1">The sequence shown here is derived from an EMBL/GenBank/DDBJ whole genome shotgun (WGS) entry which is preliminary data.</text>
</comment>
<accession>A0ACB8TFD3</accession>
<organism evidence="1 2">
    <name type="scientific">Artomyces pyxidatus</name>
    <dbReference type="NCBI Taxonomy" id="48021"/>
    <lineage>
        <taxon>Eukaryota</taxon>
        <taxon>Fungi</taxon>
        <taxon>Dikarya</taxon>
        <taxon>Basidiomycota</taxon>
        <taxon>Agaricomycotina</taxon>
        <taxon>Agaricomycetes</taxon>
        <taxon>Russulales</taxon>
        <taxon>Auriscalpiaceae</taxon>
        <taxon>Artomyces</taxon>
    </lineage>
</organism>
<dbReference type="Proteomes" id="UP000814140">
    <property type="component" value="Unassembled WGS sequence"/>
</dbReference>
<reference evidence="1" key="1">
    <citation type="submission" date="2021-03" db="EMBL/GenBank/DDBJ databases">
        <authorList>
            <consortium name="DOE Joint Genome Institute"/>
            <person name="Ahrendt S."/>
            <person name="Looney B.P."/>
            <person name="Miyauchi S."/>
            <person name="Morin E."/>
            <person name="Drula E."/>
            <person name="Courty P.E."/>
            <person name="Chicoki N."/>
            <person name="Fauchery L."/>
            <person name="Kohler A."/>
            <person name="Kuo A."/>
            <person name="Labutti K."/>
            <person name="Pangilinan J."/>
            <person name="Lipzen A."/>
            <person name="Riley R."/>
            <person name="Andreopoulos W."/>
            <person name="He G."/>
            <person name="Johnson J."/>
            <person name="Barry K.W."/>
            <person name="Grigoriev I.V."/>
            <person name="Nagy L."/>
            <person name="Hibbett D."/>
            <person name="Henrissat B."/>
            <person name="Matheny P.B."/>
            <person name="Labbe J."/>
            <person name="Martin F."/>
        </authorList>
    </citation>
    <scope>NUCLEOTIDE SEQUENCE</scope>
    <source>
        <strain evidence="1">HHB10654</strain>
    </source>
</reference>